<gene>
    <name evidence="1" type="ORF">KL86DYS1_30754</name>
</gene>
<name>A0A212JXB1_9BACT</name>
<sequence>MSKNAKPRLPYIDKVYLKYTYILPYPGYSNSLYYLYICI</sequence>
<protein>
    <submittedName>
        <fullName evidence="1">Uncharacterized protein</fullName>
    </submittedName>
</protein>
<proteinExistence type="predicted"/>
<evidence type="ECO:0000313" key="1">
    <source>
        <dbReference type="EMBL" id="SBW04114.1"/>
    </source>
</evidence>
<dbReference type="AlphaFoldDB" id="A0A212JXB1"/>
<accession>A0A212JXB1</accession>
<reference evidence="1" key="1">
    <citation type="submission" date="2016-04" db="EMBL/GenBank/DDBJ databases">
        <authorList>
            <person name="Evans L.H."/>
            <person name="Alamgir A."/>
            <person name="Owens N."/>
            <person name="Weber N.D."/>
            <person name="Virtaneva K."/>
            <person name="Barbian K."/>
            <person name="Babar A."/>
            <person name="Rosenke K."/>
        </authorList>
    </citation>
    <scope>NUCLEOTIDE SEQUENCE</scope>
    <source>
        <strain evidence="1">86-1</strain>
    </source>
</reference>
<dbReference type="EMBL" id="FLUM01000003">
    <property type="protein sequence ID" value="SBW04114.1"/>
    <property type="molecule type" value="Genomic_DNA"/>
</dbReference>
<organism evidence="1">
    <name type="scientific">uncultured Dysgonomonas sp</name>
    <dbReference type="NCBI Taxonomy" id="206096"/>
    <lineage>
        <taxon>Bacteria</taxon>
        <taxon>Pseudomonadati</taxon>
        <taxon>Bacteroidota</taxon>
        <taxon>Bacteroidia</taxon>
        <taxon>Bacteroidales</taxon>
        <taxon>Dysgonomonadaceae</taxon>
        <taxon>Dysgonomonas</taxon>
        <taxon>environmental samples</taxon>
    </lineage>
</organism>